<dbReference type="SUPFAM" id="SSF53613">
    <property type="entry name" value="Ribokinase-like"/>
    <property type="match status" value="1"/>
</dbReference>
<organism evidence="5">
    <name type="scientific">Caldilineaceae bacterium SB0664_bin_27</name>
    <dbReference type="NCBI Taxonomy" id="2605260"/>
    <lineage>
        <taxon>Bacteria</taxon>
        <taxon>Bacillati</taxon>
        <taxon>Chloroflexota</taxon>
        <taxon>Caldilineae</taxon>
        <taxon>Caldilineales</taxon>
        <taxon>Caldilineaceae</taxon>
    </lineage>
</organism>
<evidence type="ECO:0000259" key="4">
    <source>
        <dbReference type="Pfam" id="PF00294"/>
    </source>
</evidence>
<protein>
    <recommendedName>
        <fullName evidence="4">Carbohydrate kinase PfkB domain-containing protein</fullName>
    </recommendedName>
</protein>
<dbReference type="PANTHER" id="PTHR43085:SF57">
    <property type="entry name" value="CARBOHYDRATE KINASE PFKB DOMAIN-CONTAINING PROTEIN"/>
    <property type="match status" value="1"/>
</dbReference>
<gene>
    <name evidence="5" type="ORF">F4Y42_10900</name>
</gene>
<dbReference type="InterPro" id="IPR011611">
    <property type="entry name" value="PfkB_dom"/>
</dbReference>
<name>A0A6B0YSD8_9CHLR</name>
<dbReference type="InterPro" id="IPR029056">
    <property type="entry name" value="Ribokinase-like"/>
</dbReference>
<evidence type="ECO:0000256" key="3">
    <source>
        <dbReference type="ARBA" id="ARBA00022777"/>
    </source>
</evidence>
<comment type="similarity">
    <text evidence="1">Belongs to the carbohydrate kinase PfkB family.</text>
</comment>
<accession>A0A6B0YSD8</accession>
<sequence>MSIDLLAIGTVTRDIATADPAATDYLLGGTVSFAAVTASRLGRRPAILTRAGDDVELSELSGLADLHVLPSANTTTFANLYSPEGRVQYCYTPSPPIAAVDIPPQLRAPHIALLGPLVNEVPPEVASIFDADTIVAAVPQGWMRRWDEEGRVYPAPWQDRERILPHLDALILSKEDIDGDLGQVEEFLEYISLVVLTEYRDGSTVYRRRPDSEVETVPIPPRPATEVDPTGAGDIFATAFLLRLDETGDPLDAARYANVTASFGVEGQGVTGIPSHKRVLDYMASHPWRRSGA</sequence>
<dbReference type="GO" id="GO:0016301">
    <property type="term" value="F:kinase activity"/>
    <property type="evidence" value="ECO:0007669"/>
    <property type="project" value="UniProtKB-KW"/>
</dbReference>
<dbReference type="PANTHER" id="PTHR43085">
    <property type="entry name" value="HEXOKINASE FAMILY MEMBER"/>
    <property type="match status" value="1"/>
</dbReference>
<dbReference type="InterPro" id="IPR050306">
    <property type="entry name" value="PfkB_Carbo_kinase"/>
</dbReference>
<feature type="domain" description="Carbohydrate kinase PfkB" evidence="4">
    <location>
        <begin position="181"/>
        <end position="272"/>
    </location>
</feature>
<keyword evidence="2" id="KW-0808">Transferase</keyword>
<evidence type="ECO:0000256" key="1">
    <source>
        <dbReference type="ARBA" id="ARBA00010688"/>
    </source>
</evidence>
<dbReference type="Pfam" id="PF00294">
    <property type="entry name" value="PfkB"/>
    <property type="match status" value="1"/>
</dbReference>
<keyword evidence="3" id="KW-0418">Kinase</keyword>
<comment type="caution">
    <text evidence="5">The sequence shown here is derived from an EMBL/GenBank/DDBJ whole genome shotgun (WGS) entry which is preliminary data.</text>
</comment>
<dbReference type="EMBL" id="VXRG01000090">
    <property type="protein sequence ID" value="MXY93940.1"/>
    <property type="molecule type" value="Genomic_DNA"/>
</dbReference>
<evidence type="ECO:0000256" key="2">
    <source>
        <dbReference type="ARBA" id="ARBA00022679"/>
    </source>
</evidence>
<dbReference type="Gene3D" id="3.40.1190.20">
    <property type="match status" value="1"/>
</dbReference>
<dbReference type="AlphaFoldDB" id="A0A6B0YSD8"/>
<evidence type="ECO:0000313" key="5">
    <source>
        <dbReference type="EMBL" id="MXY93940.1"/>
    </source>
</evidence>
<proteinExistence type="inferred from homology"/>
<reference evidence="5" key="1">
    <citation type="submission" date="2019-09" db="EMBL/GenBank/DDBJ databases">
        <title>Characterisation of the sponge microbiome using genome-centric metagenomics.</title>
        <authorList>
            <person name="Engelberts J.P."/>
            <person name="Robbins S.J."/>
            <person name="De Goeij J.M."/>
            <person name="Aranda M."/>
            <person name="Bell S.C."/>
            <person name="Webster N.S."/>
        </authorList>
    </citation>
    <scope>NUCLEOTIDE SEQUENCE</scope>
    <source>
        <strain evidence="5">SB0664_bin_27</strain>
    </source>
</reference>